<keyword evidence="3" id="KW-1185">Reference proteome</keyword>
<dbReference type="OrthoDB" id="9801517at2"/>
<dbReference type="STRING" id="227084.SAMN05421855_101463"/>
<dbReference type="SUPFAM" id="SSF54637">
    <property type="entry name" value="Thioesterase/thiol ester dehydrase-isomerase"/>
    <property type="match status" value="1"/>
</dbReference>
<dbReference type="InterPro" id="IPR029069">
    <property type="entry name" value="HotDog_dom_sf"/>
</dbReference>
<name>A0A1G7CMS7_9FLAO</name>
<dbReference type="Pfam" id="PF20791">
    <property type="entry name" value="Acyl-ACP_TE_C"/>
    <property type="match status" value="1"/>
</dbReference>
<protein>
    <submittedName>
        <fullName evidence="2">Acyl-CoA thioester hydrolase</fullName>
    </submittedName>
</protein>
<sequence>MKTALLDDKILFSHSYQVTKEHTDDLQHVNNIVYLQWIQDISEQHWITTAPLEMRNSFIWMVLQHKIDFKH</sequence>
<reference evidence="2 3" key="1">
    <citation type="submission" date="2016-10" db="EMBL/GenBank/DDBJ databases">
        <authorList>
            <person name="de Groot N.N."/>
        </authorList>
    </citation>
    <scope>NUCLEOTIDE SEQUENCE [LARGE SCALE GENOMIC DNA]</scope>
    <source>
        <strain evidence="2 3">DSM 16195</strain>
    </source>
</reference>
<keyword evidence="2" id="KW-0378">Hydrolase</keyword>
<dbReference type="Proteomes" id="UP000199321">
    <property type="component" value="Unassembled WGS sequence"/>
</dbReference>
<evidence type="ECO:0000313" key="3">
    <source>
        <dbReference type="Proteomes" id="UP000199321"/>
    </source>
</evidence>
<evidence type="ECO:0000259" key="1">
    <source>
        <dbReference type="Pfam" id="PF20791"/>
    </source>
</evidence>
<dbReference type="AlphaFoldDB" id="A0A1G7CMS7"/>
<evidence type="ECO:0000313" key="2">
    <source>
        <dbReference type="EMBL" id="SDE40639.1"/>
    </source>
</evidence>
<dbReference type="GO" id="GO:0016787">
    <property type="term" value="F:hydrolase activity"/>
    <property type="evidence" value="ECO:0007669"/>
    <property type="project" value="UniProtKB-KW"/>
</dbReference>
<accession>A0A1G7CMS7</accession>
<dbReference type="RefSeq" id="WP_093139945.1">
    <property type="nucleotide sequence ID" value="NZ_BMWO01000001.1"/>
</dbReference>
<proteinExistence type="predicted"/>
<feature type="domain" description="Acyl-ACP thioesterase-like C-terminal" evidence="1">
    <location>
        <begin position="12"/>
        <end position="50"/>
    </location>
</feature>
<dbReference type="InterPro" id="IPR049427">
    <property type="entry name" value="Acyl-ACP_TE_C"/>
</dbReference>
<dbReference type="EMBL" id="FNBA01000001">
    <property type="protein sequence ID" value="SDE40639.1"/>
    <property type="molecule type" value="Genomic_DNA"/>
</dbReference>
<gene>
    <name evidence="2" type="ORF">SAMN05421855_101463</name>
</gene>
<dbReference type="Gene3D" id="3.10.129.10">
    <property type="entry name" value="Hotdog Thioesterase"/>
    <property type="match status" value="1"/>
</dbReference>
<organism evidence="2 3">
    <name type="scientific">Ulvibacter litoralis</name>
    <dbReference type="NCBI Taxonomy" id="227084"/>
    <lineage>
        <taxon>Bacteria</taxon>
        <taxon>Pseudomonadati</taxon>
        <taxon>Bacteroidota</taxon>
        <taxon>Flavobacteriia</taxon>
        <taxon>Flavobacteriales</taxon>
        <taxon>Flavobacteriaceae</taxon>
        <taxon>Ulvibacter</taxon>
    </lineage>
</organism>